<gene>
    <name evidence="2" type="ORF">BO70DRAFT_392650</name>
</gene>
<dbReference type="RefSeq" id="XP_025403426.1">
    <property type="nucleotide sequence ID" value="XM_025546297.1"/>
</dbReference>
<dbReference type="EMBL" id="MSFL01000002">
    <property type="protein sequence ID" value="PWY90983.1"/>
    <property type="molecule type" value="Genomic_DNA"/>
</dbReference>
<reference evidence="2 3" key="1">
    <citation type="submission" date="2016-12" db="EMBL/GenBank/DDBJ databases">
        <title>The genomes of Aspergillus section Nigri reveals drivers in fungal speciation.</title>
        <authorList>
            <consortium name="DOE Joint Genome Institute"/>
            <person name="Vesth T.C."/>
            <person name="Nybo J."/>
            <person name="Theobald S."/>
            <person name="Brandl J."/>
            <person name="Frisvad J.C."/>
            <person name="Nielsen K.F."/>
            <person name="Lyhne E.K."/>
            <person name="Kogle M.E."/>
            <person name="Kuo A."/>
            <person name="Riley R."/>
            <person name="Clum A."/>
            <person name="Nolan M."/>
            <person name="Lipzen A."/>
            <person name="Salamov A."/>
            <person name="Henrissat B."/>
            <person name="Wiebenga A."/>
            <person name="De Vries R.P."/>
            <person name="Grigoriev I.V."/>
            <person name="Mortensen U.H."/>
            <person name="Andersen M.R."/>
            <person name="Baker S.E."/>
        </authorList>
    </citation>
    <scope>NUCLEOTIDE SEQUENCE [LARGE SCALE GENOMIC DNA]</scope>
    <source>
        <strain evidence="2 3">CBS 117.55</strain>
    </source>
</reference>
<proteinExistence type="predicted"/>
<dbReference type="PANTHER" id="PTHR40619:SF3">
    <property type="entry name" value="FUNGAL STAND N-TERMINAL GOODBYE DOMAIN-CONTAINING PROTEIN"/>
    <property type="match status" value="1"/>
</dbReference>
<protein>
    <submittedName>
        <fullName evidence="2">Uncharacterized protein</fullName>
    </submittedName>
</protein>
<sequence length="427" mass="48308">MENDRPCEDEDLEIDDYKLPPRPAYSDTKAMQCWATMFATAMTTLASKPFPLRDRNNSAYNIRKMSYSQQTQRFYKQIVEGQQSTLDGINSIKDLLTEHDWRVEERVKQIHLQLRSKDYQLHAAQEKIIYLKTINGFLPSYTAFPLSRGPSPVPQGHIPLRQMWMNQETVRKLLDTHNGDLVDLALAIEMKGRLSQKEQAQAEQMEHTEPFRLWIISPHSAKLLIHWDPRPTTILRGLSPLSVVGTTIAQALRDQPRFLSLSWFGGLQVDRTETGLVGRKYAMVCSLIDQLLRQHEFDTSFLPIPTDPLASQEDWLQLLDALIRQLPAMRTVCCIINGIILLEREEYEAEALPVLGKLIALVENPTVVVPLKLLLTSSPGTTIVRAAFEDEGLILNIGPLPPPGLAPSQTRVIRELGQTVTGDEKCG</sequence>
<dbReference type="AlphaFoldDB" id="A0A317WXA8"/>
<evidence type="ECO:0000313" key="3">
    <source>
        <dbReference type="Proteomes" id="UP000247233"/>
    </source>
</evidence>
<dbReference type="STRING" id="1448321.A0A317WXA8"/>
<accession>A0A317WXA8</accession>
<dbReference type="OrthoDB" id="5419927at2759"/>
<organism evidence="2 3">
    <name type="scientific">Aspergillus heteromorphus CBS 117.55</name>
    <dbReference type="NCBI Taxonomy" id="1448321"/>
    <lineage>
        <taxon>Eukaryota</taxon>
        <taxon>Fungi</taxon>
        <taxon>Dikarya</taxon>
        <taxon>Ascomycota</taxon>
        <taxon>Pezizomycotina</taxon>
        <taxon>Eurotiomycetes</taxon>
        <taxon>Eurotiomycetidae</taxon>
        <taxon>Eurotiales</taxon>
        <taxon>Aspergillaceae</taxon>
        <taxon>Aspergillus</taxon>
        <taxon>Aspergillus subgen. Circumdati</taxon>
    </lineage>
</organism>
<evidence type="ECO:0000256" key="1">
    <source>
        <dbReference type="SAM" id="MobiDB-lite"/>
    </source>
</evidence>
<evidence type="ECO:0000313" key="2">
    <source>
        <dbReference type="EMBL" id="PWY90983.1"/>
    </source>
</evidence>
<dbReference type="Proteomes" id="UP000247233">
    <property type="component" value="Unassembled WGS sequence"/>
</dbReference>
<dbReference type="VEuPathDB" id="FungiDB:BO70DRAFT_392650"/>
<name>A0A317WXA8_9EURO</name>
<dbReference type="GeneID" id="37068534"/>
<keyword evidence="3" id="KW-1185">Reference proteome</keyword>
<dbReference type="PANTHER" id="PTHR40619">
    <property type="entry name" value="FUNGAL STAND N-TERMINAL GOODBYE DOMAIN-CONTAINING PROTEIN"/>
    <property type="match status" value="1"/>
</dbReference>
<comment type="caution">
    <text evidence="2">The sequence shown here is derived from an EMBL/GenBank/DDBJ whole genome shotgun (WGS) entry which is preliminary data.</text>
</comment>
<feature type="region of interest" description="Disordered" evidence="1">
    <location>
        <begin position="1"/>
        <end position="20"/>
    </location>
</feature>